<dbReference type="InterPro" id="IPR022125">
    <property type="entry name" value="U3snoRNP10_N"/>
</dbReference>
<gene>
    <name evidence="11" type="ORF">FA10DRAFT_265884</name>
</gene>
<dbReference type="FunCoup" id="A0A316YS72">
    <property type="interactions" value="604"/>
</dbReference>
<dbReference type="Pfam" id="PF08146">
    <property type="entry name" value="BP28CT"/>
    <property type="match status" value="1"/>
</dbReference>
<keyword evidence="6 8" id="KW-0539">Nucleus</keyword>
<dbReference type="GO" id="GO:0000462">
    <property type="term" value="P:maturation of SSU-rRNA from tricistronic rRNA transcript (SSU-rRNA, 5.8S rRNA, LSU-rRNA)"/>
    <property type="evidence" value="ECO:0007669"/>
    <property type="project" value="TreeGrafter"/>
</dbReference>
<evidence type="ECO:0000259" key="10">
    <source>
        <dbReference type="SMART" id="SM01036"/>
    </source>
</evidence>
<dbReference type="RefSeq" id="XP_025379279.1">
    <property type="nucleotide sequence ID" value="XM_025521255.1"/>
</dbReference>
<dbReference type="Pfam" id="PF12397">
    <property type="entry name" value="U3snoRNP10"/>
    <property type="match status" value="1"/>
</dbReference>
<dbReference type="GO" id="GO:0045943">
    <property type="term" value="P:positive regulation of transcription by RNA polymerase I"/>
    <property type="evidence" value="ECO:0007669"/>
    <property type="project" value="TreeGrafter"/>
</dbReference>
<feature type="domain" description="BP28 C-terminal" evidence="10">
    <location>
        <begin position="1841"/>
        <end position="2012"/>
    </location>
</feature>
<evidence type="ECO:0000256" key="8">
    <source>
        <dbReference type="RuleBase" id="RU367065"/>
    </source>
</evidence>
<dbReference type="EMBL" id="KZ819635">
    <property type="protein sequence ID" value="PWN92081.1"/>
    <property type="molecule type" value="Genomic_DNA"/>
</dbReference>
<dbReference type="PANTHER" id="PTHR13457">
    <property type="entry name" value="BAP28"/>
    <property type="match status" value="1"/>
</dbReference>
<dbReference type="InterPro" id="IPR012954">
    <property type="entry name" value="BP28_C_dom"/>
</dbReference>
<keyword evidence="4 8" id="KW-0690">Ribosome biogenesis</keyword>
<evidence type="ECO:0000256" key="2">
    <source>
        <dbReference type="ARBA" id="ARBA00010559"/>
    </source>
</evidence>
<dbReference type="OrthoDB" id="31183at2759"/>
<dbReference type="GeneID" id="37043171"/>
<evidence type="ECO:0000313" key="11">
    <source>
        <dbReference type="EMBL" id="PWN92081.1"/>
    </source>
</evidence>
<sequence>MASSLSQQLGSIRSHNADRIGTEVSKARALSTSYLFPAKVASSQDLQTVHGLGTNGWEELCLNDANLDRWASTEQGMLLFGPSSKDLDRTMATKEENQQIDAAVSEFFARVGGSLLERSTSKCIEWLVRRFRINDFNVETTLSAFMPYHETPQFARMLQILKIQHKPHLAFLLPVRKRAVSLPSSVLISTLLGPPQTTPALETLRWITSLPCLDDDVNPSHALVSFWTSTLVRVCARWAGEATDDVTLSMGLTKGGSGKGKGNSQDSAQLILSVLLPVAVDLSTSLSRGAEAQAAGCMVLSAISAAFDLSTEATHSVVSSLATAASNKNIEGALITAAFSIVQSSNAKKDSGAFPIQAARRLAQRPGFVDILRHNCRTYRFESSLVYFCDALGDVLEQQSAEMASEEKDNLGLLLEDILDFADAGVKVHVCKRLLRLIALKKVPEIVAALARCRQRQPAIIDEAVKQLTSGLNADKSAWSALSAVMAAQAGVTLKSSKSTKLWLGVNDTSPNSRKVAIEAMYSSIDKGETSVTDPMVKETVASRLSDDSALVLSSLYSRPNVLLANLKPEAIADGIASSMSLMQRDNEGQAIFAHASFLAQHVAGSSLKADGTILDALWPTLLCSEHNHETCSKIVDVLSALSKKQSDSFLFRVADSITKTTKRSFSSKNWQQVNADVALAIAEAVSSSDASSWQEHVDTIVRRLGLTGREENVRSRVLANMVLGKLIEVIEVGKRGRLAASILKDDTLVATAESKEGASTKAFGDDFLAKVYKFTKPKQVLAWSQAILLVQIVSGVPLESSVMLGSTTADFKTAAQLYEIANSSSTDVNLSKDMLQILFSRMGESALVFLANIWTSHPLPVVRFAALRHGKTFLSAFDETTRKIDFQTILPSFFVSLKSQEASIRREAISCLDLLAAVIAKVVSRTDSAPVETFGYDSLYGQKASENLKYLDVAGAKRLLDLIIKNATALQHDVRHLDTLLKNSLTTSRGEAKADSKWKRAIVSFLGSHIVAWGNLDARLLLLEALNGVVDGGKLACYLPLLQNHIQSKANKTDRALAVLGEAGADAYLGFLFGAFDRHSRQALEFDEDGVWTLFMQALESQQAGVQKHAALSLRERVFGLLSDEKSKQAYEVLLLCVSDPARSVSPDVRSSFASLNISPSTFILVVGELRRSISSTLSAGPHAKKARVSDASSAGDQMNAASDRAAAILVEVLEAALARKGTAASGALVAELFEVLRVGTEMVFGRLGNADYLMQLSMSCLSMLLDDQRQGSTSSGEVIQNIRADTIVNVVKSSSNPQTFQQALLLLSTVARLAPDTVLHNAMPIFTFVGSTMLQRDDSFSFTVIEKTMRSILPPLIASIRKRLSRGQDRLALLQESRSLLCVFTDAATHVPRHRRTIFFQLLVDIFGPKDFLSGICMLLVDRHARKVSKQSAADAQNTLALPLLVIQAYDAPTQLTALNDIWAEVQRGYEHRNDDAVEARSHLFLDSLSNVHSEHSGHRLEPARRMLALLKFITFVSGQPSFAAKVQEERGLDGSQVIDEPLGIFTQHAIQTSLLGDAETQRCSRDALDNVMSLASVDTLADVTMRLLGEVEPSRRRSGLDLVSDCLPSLTDASRREAASLLTPSVIETSYGLLWKKETGEALRLSCLAALRAIVSDCTASEHNALSAGVPDLVSLIKADAASIELRQSSLQLLAGQARKLGPRIIPQLAIIVPTCALLIDDAIKGDEAALGVPAIGVLSSLCQAVPTFMVGYTNTIITLATREPIARFLIGEEMTSSKLASAFRSLLTMVARQLPFEKILNAVVELWQSTKDQSNKYMHTACLDVLRRCMQRTKASRATIASTYKAVFRFLLRILDLRRTMGGQMAIADFDEIEAIAIGVFMQLVLKLNESAFRPLFLRIHDWAALDLVEDDEDERQSGKVWDHGLCARRLVLYKVTNALLDRLKELVSSYYSTVLDLSVELLDAFSSLAKSSDGMSPLKHERETIQALWLEVISSFEKSAKYDRGSFWNPARFAKTVPKVVDQLSLAPIFVLSSGSGGETKAESVMTTKGAELLALTISRLAKTVPDETSLKLVNSKLLTQCRRSDESLLDEDEDEAEAEGGSKISRNRRRSAKVAALTATTTLWSQEALAQTILGLVPETVPHISEMLDDDDEKVRHEVSRLVEAVEGVLGEPLDSYLQ</sequence>
<dbReference type="InterPro" id="IPR011989">
    <property type="entry name" value="ARM-like"/>
</dbReference>
<comment type="function">
    <text evidence="8">Involved in nucleolar processing of pre-18S ribosomal RNA.</text>
</comment>
<keyword evidence="7 8" id="KW-0687">Ribonucleoprotein</keyword>
<dbReference type="Gene3D" id="1.25.10.10">
    <property type="entry name" value="Leucine-rich Repeat Variant"/>
    <property type="match status" value="1"/>
</dbReference>
<dbReference type="InterPro" id="IPR056473">
    <property type="entry name" value="HEAT_Utp10/HEAT1"/>
</dbReference>
<evidence type="ECO:0000256" key="4">
    <source>
        <dbReference type="ARBA" id="ARBA00022517"/>
    </source>
</evidence>
<feature type="region of interest" description="Disordered" evidence="9">
    <location>
        <begin position="2090"/>
        <end position="2113"/>
    </location>
</feature>
<protein>
    <recommendedName>
        <fullName evidence="3 8">U3 small nucleolar RNA-associated protein 10</fullName>
    </recommendedName>
</protein>
<dbReference type="GO" id="GO:0032040">
    <property type="term" value="C:small-subunit processome"/>
    <property type="evidence" value="ECO:0007669"/>
    <property type="project" value="TreeGrafter"/>
</dbReference>
<dbReference type="Proteomes" id="UP000245768">
    <property type="component" value="Unassembled WGS sequence"/>
</dbReference>
<reference evidence="11 12" key="1">
    <citation type="journal article" date="2018" name="Mol. Biol. Evol.">
        <title>Broad Genomic Sampling Reveals a Smut Pathogenic Ancestry of the Fungal Clade Ustilaginomycotina.</title>
        <authorList>
            <person name="Kijpornyongpan T."/>
            <person name="Mondo S.J."/>
            <person name="Barry K."/>
            <person name="Sandor L."/>
            <person name="Lee J."/>
            <person name="Lipzen A."/>
            <person name="Pangilinan J."/>
            <person name="LaButti K."/>
            <person name="Hainaut M."/>
            <person name="Henrissat B."/>
            <person name="Grigoriev I.V."/>
            <person name="Spatafora J.W."/>
            <person name="Aime M.C."/>
        </authorList>
    </citation>
    <scope>NUCLEOTIDE SEQUENCE [LARGE SCALE GENOMIC DNA]</scope>
    <source>
        <strain evidence="11 12">MCA 4198</strain>
    </source>
</reference>
<keyword evidence="5 8" id="KW-0698">rRNA processing</keyword>
<evidence type="ECO:0000313" key="12">
    <source>
        <dbReference type="Proteomes" id="UP000245768"/>
    </source>
</evidence>
<dbReference type="SMART" id="SM01036">
    <property type="entry name" value="BP28CT"/>
    <property type="match status" value="1"/>
</dbReference>
<dbReference type="InterPro" id="IPR016024">
    <property type="entry name" value="ARM-type_fold"/>
</dbReference>
<accession>A0A316YS72</accession>
<dbReference type="InParanoid" id="A0A316YS72"/>
<feature type="compositionally biased region" description="Acidic residues" evidence="9">
    <location>
        <begin position="2093"/>
        <end position="2104"/>
    </location>
</feature>
<evidence type="ECO:0000256" key="9">
    <source>
        <dbReference type="SAM" id="MobiDB-lite"/>
    </source>
</evidence>
<evidence type="ECO:0000256" key="6">
    <source>
        <dbReference type="ARBA" id="ARBA00023242"/>
    </source>
</evidence>
<comment type="subunit">
    <text evidence="8">Component of the ribosomal small subunit (SSU) processome.</text>
</comment>
<dbReference type="SUPFAM" id="SSF48371">
    <property type="entry name" value="ARM repeat"/>
    <property type="match status" value="2"/>
</dbReference>
<evidence type="ECO:0000256" key="3">
    <source>
        <dbReference type="ARBA" id="ARBA00015399"/>
    </source>
</evidence>
<name>A0A316YS72_9BASI</name>
<organism evidence="11 12">
    <name type="scientific">Acaromyces ingoldii</name>
    <dbReference type="NCBI Taxonomy" id="215250"/>
    <lineage>
        <taxon>Eukaryota</taxon>
        <taxon>Fungi</taxon>
        <taxon>Dikarya</taxon>
        <taxon>Basidiomycota</taxon>
        <taxon>Ustilaginomycotina</taxon>
        <taxon>Exobasidiomycetes</taxon>
        <taxon>Exobasidiales</taxon>
        <taxon>Cryptobasidiaceae</taxon>
        <taxon>Acaromyces</taxon>
    </lineage>
</organism>
<evidence type="ECO:0000256" key="7">
    <source>
        <dbReference type="ARBA" id="ARBA00023274"/>
    </source>
</evidence>
<dbReference type="GO" id="GO:0030515">
    <property type="term" value="F:snoRNA binding"/>
    <property type="evidence" value="ECO:0007669"/>
    <property type="project" value="TreeGrafter"/>
</dbReference>
<dbReference type="GO" id="GO:0030686">
    <property type="term" value="C:90S preribosome"/>
    <property type="evidence" value="ECO:0007669"/>
    <property type="project" value="TreeGrafter"/>
</dbReference>
<keyword evidence="12" id="KW-1185">Reference proteome</keyword>
<dbReference type="InterPro" id="IPR040191">
    <property type="entry name" value="UTP10"/>
</dbReference>
<evidence type="ECO:0000256" key="1">
    <source>
        <dbReference type="ARBA" id="ARBA00004604"/>
    </source>
</evidence>
<dbReference type="STRING" id="215250.A0A316YS72"/>
<dbReference type="PANTHER" id="PTHR13457:SF1">
    <property type="entry name" value="HEAT REPEAT-CONTAINING PROTEIN 1"/>
    <property type="match status" value="1"/>
</dbReference>
<comment type="similarity">
    <text evidence="2 8">Belongs to the HEATR1/UTP10 family.</text>
</comment>
<comment type="subcellular location">
    <subcellularLocation>
        <location evidence="1 8">Nucleus</location>
        <location evidence="1 8">Nucleolus</location>
    </subcellularLocation>
</comment>
<proteinExistence type="inferred from homology"/>
<evidence type="ECO:0000256" key="5">
    <source>
        <dbReference type="ARBA" id="ARBA00022552"/>
    </source>
</evidence>
<dbReference type="GO" id="GO:0034455">
    <property type="term" value="C:t-UTP complex"/>
    <property type="evidence" value="ECO:0007669"/>
    <property type="project" value="TreeGrafter"/>
</dbReference>
<dbReference type="Pfam" id="PF23243">
    <property type="entry name" value="HEAT_HEATR1"/>
    <property type="match status" value="1"/>
</dbReference>